<keyword evidence="1" id="KW-0732">Signal</keyword>
<dbReference type="GeneID" id="72063823"/>
<feature type="signal peptide" evidence="1">
    <location>
        <begin position="1"/>
        <end position="18"/>
    </location>
</feature>
<name>A0A9Q8V7Z1_9HYPO</name>
<protein>
    <submittedName>
        <fullName evidence="2">Uncharacterized protein</fullName>
    </submittedName>
</protein>
<dbReference type="KEGG" id="ptkz:JDV02_001862"/>
<dbReference type="OrthoDB" id="10437004at2759"/>
<dbReference type="Proteomes" id="UP000829364">
    <property type="component" value="Chromosome 2"/>
</dbReference>
<gene>
    <name evidence="2" type="ORF">JDV02_001862</name>
</gene>
<keyword evidence="3" id="KW-1185">Reference proteome</keyword>
<feature type="chain" id="PRO_5040453640" evidence="1">
    <location>
        <begin position="19"/>
        <end position="98"/>
    </location>
</feature>
<evidence type="ECO:0000256" key="1">
    <source>
        <dbReference type="SAM" id="SignalP"/>
    </source>
</evidence>
<dbReference type="RefSeq" id="XP_047838800.1">
    <property type="nucleotide sequence ID" value="XM_047982832.1"/>
</dbReference>
<organism evidence="2 3">
    <name type="scientific">Purpureocillium takamizusanense</name>
    <dbReference type="NCBI Taxonomy" id="2060973"/>
    <lineage>
        <taxon>Eukaryota</taxon>
        <taxon>Fungi</taxon>
        <taxon>Dikarya</taxon>
        <taxon>Ascomycota</taxon>
        <taxon>Pezizomycotina</taxon>
        <taxon>Sordariomycetes</taxon>
        <taxon>Hypocreomycetidae</taxon>
        <taxon>Hypocreales</taxon>
        <taxon>Ophiocordycipitaceae</taxon>
        <taxon>Purpureocillium</taxon>
    </lineage>
</organism>
<reference evidence="2" key="1">
    <citation type="submission" date="2021-11" db="EMBL/GenBank/DDBJ databases">
        <title>Purpureocillium_takamizusanense_genome.</title>
        <authorList>
            <person name="Nguyen N.-H."/>
        </authorList>
    </citation>
    <scope>NUCLEOTIDE SEQUENCE</scope>
    <source>
        <strain evidence="2">PT3</strain>
    </source>
</reference>
<sequence>MRYSSVLTLAALFAAAAAAPLTSEDHETINKLNQLAIDHPDIKGAVESVLYAEYGGLRPAKREDGEHIKATLTQLAIDHPEVQGDVESILKMDYVSRG</sequence>
<proteinExistence type="predicted"/>
<accession>A0A9Q8V7Z1</accession>
<evidence type="ECO:0000313" key="2">
    <source>
        <dbReference type="EMBL" id="UNI15319.1"/>
    </source>
</evidence>
<dbReference type="AlphaFoldDB" id="A0A9Q8V7Z1"/>
<dbReference type="EMBL" id="CP086355">
    <property type="protein sequence ID" value="UNI15319.1"/>
    <property type="molecule type" value="Genomic_DNA"/>
</dbReference>
<evidence type="ECO:0000313" key="3">
    <source>
        <dbReference type="Proteomes" id="UP000829364"/>
    </source>
</evidence>